<gene>
    <name evidence="2" type="ORF">COT86_03260</name>
</gene>
<dbReference type="Proteomes" id="UP000230730">
    <property type="component" value="Unassembled WGS sequence"/>
</dbReference>
<evidence type="ECO:0000313" key="2">
    <source>
        <dbReference type="EMBL" id="PIR99566.1"/>
    </source>
</evidence>
<dbReference type="PROSITE" id="PS50990">
    <property type="entry name" value="PEPTIDASE_C39"/>
    <property type="match status" value="1"/>
</dbReference>
<name>A0A2H0VKF3_9BACT</name>
<protein>
    <recommendedName>
        <fullName evidence="1">Peptidase C39 domain-containing protein</fullName>
    </recommendedName>
</protein>
<dbReference type="EMBL" id="PFAE01000054">
    <property type="protein sequence ID" value="PIR99566.1"/>
    <property type="molecule type" value="Genomic_DNA"/>
</dbReference>
<evidence type="ECO:0000259" key="1">
    <source>
        <dbReference type="PROSITE" id="PS50990"/>
    </source>
</evidence>
<comment type="caution">
    <text evidence="2">The sequence shown here is derived from an EMBL/GenBank/DDBJ whole genome shotgun (WGS) entry which is preliminary data.</text>
</comment>
<dbReference type="GO" id="GO:0006508">
    <property type="term" value="P:proteolysis"/>
    <property type="evidence" value="ECO:0007669"/>
    <property type="project" value="InterPro"/>
</dbReference>
<dbReference type="Pfam" id="PF03412">
    <property type="entry name" value="Peptidase_C39"/>
    <property type="match status" value="1"/>
</dbReference>
<dbReference type="GO" id="GO:0008233">
    <property type="term" value="F:peptidase activity"/>
    <property type="evidence" value="ECO:0007669"/>
    <property type="project" value="InterPro"/>
</dbReference>
<evidence type="ECO:0000313" key="3">
    <source>
        <dbReference type="Proteomes" id="UP000230730"/>
    </source>
</evidence>
<dbReference type="GO" id="GO:0016020">
    <property type="term" value="C:membrane"/>
    <property type="evidence" value="ECO:0007669"/>
    <property type="project" value="InterPro"/>
</dbReference>
<dbReference type="AlphaFoldDB" id="A0A2H0VKF3"/>
<dbReference type="InterPro" id="IPR005074">
    <property type="entry name" value="Peptidase_C39"/>
</dbReference>
<feature type="domain" description="Peptidase C39" evidence="1">
    <location>
        <begin position="28"/>
        <end position="173"/>
    </location>
</feature>
<accession>A0A2H0VKF3</accession>
<sequence length="183" mass="21572">MVSYRHRMGGVATKKNKILLVPVKPVRQENGYECGLASVMTILRTLGCKSRKDAVKRRLGTTRRHGTHPERIKSLFREMELNFREKHGASLHDLESRVKKQKLCLVVYQAWGSQKYYDRMESGHYSVVFGVERDYFWLADPYVRQQKSKYGKGIRKIKKEIFDGRWKDIDYKGVVYDHWMLAV</sequence>
<organism evidence="2 3">
    <name type="scientific">Candidatus Collierbacteria bacterium CG10_big_fil_rev_8_21_14_0_10_43_36</name>
    <dbReference type="NCBI Taxonomy" id="1974534"/>
    <lineage>
        <taxon>Bacteria</taxon>
        <taxon>Candidatus Collieribacteriota</taxon>
    </lineage>
</organism>
<proteinExistence type="predicted"/>
<dbReference type="GO" id="GO:0005524">
    <property type="term" value="F:ATP binding"/>
    <property type="evidence" value="ECO:0007669"/>
    <property type="project" value="InterPro"/>
</dbReference>
<dbReference type="Gene3D" id="3.90.70.10">
    <property type="entry name" value="Cysteine proteinases"/>
    <property type="match status" value="1"/>
</dbReference>
<reference evidence="3" key="1">
    <citation type="submission" date="2017-09" db="EMBL/GenBank/DDBJ databases">
        <title>Depth-based differentiation of microbial function through sediment-hosted aquifers and enrichment of novel symbionts in the deep terrestrial subsurface.</title>
        <authorList>
            <person name="Probst A.J."/>
            <person name="Ladd B."/>
            <person name="Jarett J.K."/>
            <person name="Geller-Mcgrath D.E."/>
            <person name="Sieber C.M.K."/>
            <person name="Emerson J.B."/>
            <person name="Anantharaman K."/>
            <person name="Thomas B.C."/>
            <person name="Malmstrom R."/>
            <person name="Stieglmeier M."/>
            <person name="Klingl A."/>
            <person name="Woyke T."/>
            <person name="Ryan C.M."/>
            <person name="Banfield J.F."/>
        </authorList>
    </citation>
    <scope>NUCLEOTIDE SEQUENCE [LARGE SCALE GENOMIC DNA]</scope>
</reference>